<dbReference type="HOGENOM" id="CLU_3033103_0_0_1"/>
<sequence length="55" mass="6329">MDHDIKAKSEIKKRFDEIWSKIGPSYNLPRKIIHFGFSGDIAKFTSALKGSIHLR</sequence>
<organism evidence="1 2">
    <name type="scientific">Penicillium digitatum (strain PHI26 / CECT 20796)</name>
    <name type="common">Green mold</name>
    <dbReference type="NCBI Taxonomy" id="1170229"/>
    <lineage>
        <taxon>Eukaryota</taxon>
        <taxon>Fungi</taxon>
        <taxon>Dikarya</taxon>
        <taxon>Ascomycota</taxon>
        <taxon>Pezizomycotina</taxon>
        <taxon>Eurotiomycetes</taxon>
        <taxon>Eurotiomycetidae</taxon>
        <taxon>Eurotiales</taxon>
        <taxon>Aspergillaceae</taxon>
        <taxon>Penicillium</taxon>
    </lineage>
</organism>
<accession>K9FKA6</accession>
<comment type="caution">
    <text evidence="1">The sequence shown here is derived from an EMBL/GenBank/DDBJ whole genome shotgun (WGS) entry which is preliminary data.</text>
</comment>
<gene>
    <name evidence="1" type="ORF">PDIG_65510</name>
</gene>
<protein>
    <submittedName>
        <fullName evidence="1">Uncharacterized protein</fullName>
    </submittedName>
</protein>
<dbReference type="InParanoid" id="K9FKA6"/>
<name>K9FKA6_PEND2</name>
<evidence type="ECO:0000313" key="1">
    <source>
        <dbReference type="EMBL" id="EKV08687.1"/>
    </source>
</evidence>
<dbReference type="AlphaFoldDB" id="K9FKA6"/>
<keyword evidence="2" id="KW-1185">Reference proteome</keyword>
<evidence type="ECO:0000313" key="2">
    <source>
        <dbReference type="Proteomes" id="UP000009882"/>
    </source>
</evidence>
<dbReference type="EMBL" id="AKCT01000249">
    <property type="protein sequence ID" value="EKV08687.1"/>
    <property type="molecule type" value="Genomic_DNA"/>
</dbReference>
<reference evidence="2" key="1">
    <citation type="journal article" date="2012" name="BMC Genomics">
        <title>Genome sequence of the necrotrophic fungus Penicillium digitatum, the main postharvest pathogen of citrus.</title>
        <authorList>
            <person name="Marcet-Houben M."/>
            <person name="Ballester A.-R."/>
            <person name="de la Fuente B."/>
            <person name="Harries E."/>
            <person name="Marcos J.F."/>
            <person name="Gonzalez-Candelas L."/>
            <person name="Gabaldon T."/>
        </authorList>
    </citation>
    <scope>NUCLEOTIDE SEQUENCE [LARGE SCALE GENOMIC DNA]</scope>
    <source>
        <strain evidence="2">PHI26 / CECT 20796</strain>
    </source>
</reference>
<dbReference type="Proteomes" id="UP000009882">
    <property type="component" value="Unassembled WGS sequence"/>
</dbReference>
<proteinExistence type="predicted"/>